<accession>A0A2R6B9K6</accession>
<dbReference type="Proteomes" id="UP000241284">
    <property type="component" value="Unassembled WGS sequence"/>
</dbReference>
<proteinExistence type="predicted"/>
<dbReference type="AlphaFoldDB" id="A0A2R6B9K6"/>
<reference evidence="2 3" key="1">
    <citation type="submission" date="2017-04" db="EMBL/GenBank/DDBJ databases">
        <title>Novel microbial lineages endemic to geothermal iron-oxide mats fill important gaps in the evolutionary history of Archaea.</title>
        <authorList>
            <person name="Jay Z.J."/>
            <person name="Beam J.P."/>
            <person name="Dlakic M."/>
            <person name="Rusch D.B."/>
            <person name="Kozubal M.A."/>
            <person name="Inskeep W.P."/>
        </authorList>
    </citation>
    <scope>NUCLEOTIDE SEQUENCE [LARGE SCALE GENOMIC DNA]</scope>
    <source>
        <strain evidence="2">ECH_B_2</strain>
    </source>
</reference>
<comment type="caution">
    <text evidence="2">The sequence shown here is derived from an EMBL/GenBank/DDBJ whole genome shotgun (WGS) entry which is preliminary data.</text>
</comment>
<keyword evidence="1" id="KW-1133">Transmembrane helix</keyword>
<evidence type="ECO:0000313" key="3">
    <source>
        <dbReference type="Proteomes" id="UP000241284"/>
    </source>
</evidence>
<gene>
    <name evidence="2" type="ORF">B9Q06_06610</name>
</gene>
<keyword evidence="1" id="KW-0812">Transmembrane</keyword>
<sequence>MGNLRSLLKASSAFAFIFVLTLTLSFLNSANTLLITGILRSFKLFAIYAGLFSSLLYAGLAVGYPLGSVVRLRRGLQLLLLGAADSSLVLLVAVEHSPLLILAIIFIITLMEGLEGVYSESIVFYTLPKEMYGRLSSLYQSLITILMTVGSLLITYLASLQTPAHILFAVALTSVMINLAIIGRKRFRDAPLT</sequence>
<organism evidence="2 3">
    <name type="scientific">Candidatus Marsarchaeota G2 archaeon ECH_B_2</name>
    <dbReference type="NCBI Taxonomy" id="1978160"/>
    <lineage>
        <taxon>Archaea</taxon>
        <taxon>Candidatus Marsarchaeota</taxon>
        <taxon>Candidatus Marsarchaeota group 2</taxon>
    </lineage>
</organism>
<name>A0A2R6B9K6_9ARCH</name>
<protein>
    <submittedName>
        <fullName evidence="2">Uncharacterized protein</fullName>
    </submittedName>
</protein>
<dbReference type="SUPFAM" id="SSF103473">
    <property type="entry name" value="MFS general substrate transporter"/>
    <property type="match status" value="1"/>
</dbReference>
<dbReference type="EMBL" id="NEXH01000013">
    <property type="protein sequence ID" value="PSN95118.1"/>
    <property type="molecule type" value="Genomic_DNA"/>
</dbReference>
<keyword evidence="1" id="KW-0472">Membrane</keyword>
<dbReference type="InterPro" id="IPR036259">
    <property type="entry name" value="MFS_trans_sf"/>
</dbReference>
<evidence type="ECO:0000313" key="2">
    <source>
        <dbReference type="EMBL" id="PSN95118.1"/>
    </source>
</evidence>
<feature type="transmembrane region" description="Helical" evidence="1">
    <location>
        <begin position="164"/>
        <end position="183"/>
    </location>
</feature>
<evidence type="ECO:0000256" key="1">
    <source>
        <dbReference type="SAM" id="Phobius"/>
    </source>
</evidence>
<feature type="transmembrane region" description="Helical" evidence="1">
    <location>
        <begin position="45"/>
        <end position="64"/>
    </location>
</feature>
<feature type="transmembrane region" description="Helical" evidence="1">
    <location>
        <begin position="138"/>
        <end position="158"/>
    </location>
</feature>
<dbReference type="Gene3D" id="1.20.1250.20">
    <property type="entry name" value="MFS general substrate transporter like domains"/>
    <property type="match status" value="1"/>
</dbReference>